<dbReference type="AlphaFoldDB" id="A0A4Y8L2D3"/>
<dbReference type="SUPFAM" id="SSF52266">
    <property type="entry name" value="SGNH hydrolase"/>
    <property type="match status" value="1"/>
</dbReference>
<proteinExistence type="predicted"/>
<evidence type="ECO:0000313" key="3">
    <source>
        <dbReference type="Proteomes" id="UP000297861"/>
    </source>
</evidence>
<dbReference type="RefSeq" id="WP_134436691.1">
    <property type="nucleotide sequence ID" value="NZ_JAWZLG010000074.1"/>
</dbReference>
<name>A0A4Y8L2D3_9BACT</name>
<reference evidence="2 3" key="1">
    <citation type="submission" date="2019-03" db="EMBL/GenBank/DDBJ databases">
        <title>San Antonio Military Medical Center submission to MRSN (WRAIR), pending publication.</title>
        <authorList>
            <person name="Blyth D.M."/>
            <person name="Mccarthy S.L."/>
            <person name="Schall S.E."/>
            <person name="Stam J.A."/>
            <person name="Ong A.C."/>
            <person name="Mcgann P.T."/>
        </authorList>
    </citation>
    <scope>NUCLEOTIDE SEQUENCE [LARGE SCALE GENOMIC DNA]</scope>
    <source>
        <strain evidence="2 3">MRSN571793</strain>
    </source>
</reference>
<evidence type="ECO:0000313" key="2">
    <source>
        <dbReference type="EMBL" id="TFD95672.1"/>
    </source>
</evidence>
<dbReference type="CDD" id="cd00229">
    <property type="entry name" value="SGNH_hydrolase"/>
    <property type="match status" value="1"/>
</dbReference>
<dbReference type="InterPro" id="IPR036514">
    <property type="entry name" value="SGNH_hydro_sf"/>
</dbReference>
<dbReference type="Pfam" id="PF13472">
    <property type="entry name" value="Lipase_GDSL_2"/>
    <property type="match status" value="1"/>
</dbReference>
<organism evidence="2 3">
    <name type="scientific">Dysgonomonas capnocytophagoides</name>
    <dbReference type="NCBI Taxonomy" id="45254"/>
    <lineage>
        <taxon>Bacteria</taxon>
        <taxon>Pseudomonadati</taxon>
        <taxon>Bacteroidota</taxon>
        <taxon>Bacteroidia</taxon>
        <taxon>Bacteroidales</taxon>
        <taxon>Dysgonomonadaceae</taxon>
        <taxon>Dysgonomonas</taxon>
    </lineage>
</organism>
<dbReference type="Gene3D" id="3.40.50.1110">
    <property type="entry name" value="SGNH hydrolase"/>
    <property type="match status" value="1"/>
</dbReference>
<comment type="caution">
    <text evidence="2">The sequence shown here is derived from an EMBL/GenBank/DDBJ whole genome shotgun (WGS) entry which is preliminary data.</text>
</comment>
<dbReference type="InterPro" id="IPR013830">
    <property type="entry name" value="SGNH_hydro"/>
</dbReference>
<dbReference type="GO" id="GO:0016788">
    <property type="term" value="F:hydrolase activity, acting on ester bonds"/>
    <property type="evidence" value="ECO:0007669"/>
    <property type="project" value="UniProtKB-ARBA"/>
</dbReference>
<keyword evidence="2" id="KW-0378">Hydrolase</keyword>
<accession>A0A4Y8L2D3</accession>
<gene>
    <name evidence="2" type="ORF">E2605_12620</name>
</gene>
<dbReference type="OrthoDB" id="1151433at2"/>
<dbReference type="Proteomes" id="UP000297861">
    <property type="component" value="Unassembled WGS sequence"/>
</dbReference>
<feature type="domain" description="SGNH hydrolase-type esterase" evidence="1">
    <location>
        <begin position="495"/>
        <end position="669"/>
    </location>
</feature>
<dbReference type="EMBL" id="SOML01000007">
    <property type="protein sequence ID" value="TFD95672.1"/>
    <property type="molecule type" value="Genomic_DNA"/>
</dbReference>
<evidence type="ECO:0000259" key="1">
    <source>
        <dbReference type="Pfam" id="PF13472"/>
    </source>
</evidence>
<protein>
    <submittedName>
        <fullName evidence="2">SGNH/GDSL hydrolase family protein</fullName>
    </submittedName>
</protein>
<keyword evidence="3" id="KW-1185">Reference proteome</keyword>
<sequence length="686" mass="74485">MYSQIKKKKVSQLSEPSSLDGFFAFGMDCNNNSVKVPINLLKGNKGDSPHVGANGNWYVGDLDLGVHAQGEPGKDGSPGEVSKADILNIDGIDYKTTDATFTNIITSFANEVSGIANTATGTVNNSNIRSSPDFFPIEGNTTYLTNAAYGGITLFLYNEAKVNISSITEKREFTTPALAKFIRYNQMNAFSGETFIYKKNGAIDNSSLMVKLGIKDIIGAKEVSVDVDFPSIIPSSVETIDKGLDTNNNATHAATKHSSYIEVEPNTLYETNLSYSTSSTIWFYDSQKRPSSYIGGNTGVMINSFLTPVNAKFIRITVYKIDDIANSPFYIRKFNSSFFTIPDLVIAKEKVVSLNDDTGVETEVIPFNSGTLFNISNKWNYANESVIDNKYISKVTLKGKTGSVITVGFSTAKGDNGAVTWSVTKNGTDETVDIPINRKKQTGEYLFVSGNYYSTGTNNPVGGGITSGGTPLTGDLCVGVTIRESGDESSGIYYALGDSITDTIAYNYTYPLYLASRFKLTLNNIAVHGATIVNLIDNQIPLVPENFTGLITVLIGINDVGNSSIPLGDVESIIAKSYSSLVKGSSFCESYRYAIETLMIRCPKANLVAIQLLRSHKDSIVEQYRNAITKICNSISVPIVSPHLEAGIIPRNYPLFMPDTLHPNNDGQEKIAKALANALYGYFVNK</sequence>